<keyword evidence="1" id="KW-0378">Hydrolase</keyword>
<gene>
    <name evidence="1" type="ORF">H5P30_11590</name>
</gene>
<name>A0A7X1E4C0_9BACT</name>
<protein>
    <submittedName>
        <fullName evidence="1">Alpha/beta hydrolase</fullName>
    </submittedName>
</protein>
<accession>A0A7X1E4C0</accession>
<dbReference type="Gene3D" id="3.40.50.1820">
    <property type="entry name" value="alpha/beta hydrolase"/>
    <property type="match status" value="1"/>
</dbReference>
<dbReference type="GO" id="GO:0016787">
    <property type="term" value="F:hydrolase activity"/>
    <property type="evidence" value="ECO:0007669"/>
    <property type="project" value="UniProtKB-KW"/>
</dbReference>
<organism evidence="1 2">
    <name type="scientific">Puniceicoccus vermicola</name>
    <dbReference type="NCBI Taxonomy" id="388746"/>
    <lineage>
        <taxon>Bacteria</taxon>
        <taxon>Pseudomonadati</taxon>
        <taxon>Verrucomicrobiota</taxon>
        <taxon>Opitutia</taxon>
        <taxon>Puniceicoccales</taxon>
        <taxon>Puniceicoccaceae</taxon>
        <taxon>Puniceicoccus</taxon>
    </lineage>
</organism>
<dbReference type="SUPFAM" id="SSF53474">
    <property type="entry name" value="alpha/beta-Hydrolases"/>
    <property type="match status" value="1"/>
</dbReference>
<dbReference type="AlphaFoldDB" id="A0A7X1E4C0"/>
<reference evidence="1 2" key="1">
    <citation type="submission" date="2020-07" db="EMBL/GenBank/DDBJ databases">
        <authorList>
            <person name="Feng X."/>
        </authorList>
    </citation>
    <scope>NUCLEOTIDE SEQUENCE [LARGE SCALE GENOMIC DNA]</scope>
    <source>
        <strain evidence="1 2">JCM14086</strain>
    </source>
</reference>
<comment type="caution">
    <text evidence="1">The sequence shown here is derived from an EMBL/GenBank/DDBJ whole genome shotgun (WGS) entry which is preliminary data.</text>
</comment>
<evidence type="ECO:0000313" key="1">
    <source>
        <dbReference type="EMBL" id="MBC2602420.1"/>
    </source>
</evidence>
<dbReference type="EMBL" id="JACHVA010000089">
    <property type="protein sequence ID" value="MBC2602420.1"/>
    <property type="molecule type" value="Genomic_DNA"/>
</dbReference>
<dbReference type="Proteomes" id="UP000525652">
    <property type="component" value="Unassembled WGS sequence"/>
</dbReference>
<sequence length="60" mass="6897">MILNGDFDRWAMSASFEIWGEELHKSIPSSTLRIIDGAVHLVIEEKPNELVREILAFRKS</sequence>
<dbReference type="RefSeq" id="WP_354586571.1">
    <property type="nucleotide sequence ID" value="NZ_JBEPNX010000001.1"/>
</dbReference>
<proteinExistence type="predicted"/>
<dbReference type="InterPro" id="IPR029058">
    <property type="entry name" value="AB_hydrolase_fold"/>
</dbReference>
<keyword evidence="2" id="KW-1185">Reference proteome</keyword>
<evidence type="ECO:0000313" key="2">
    <source>
        <dbReference type="Proteomes" id="UP000525652"/>
    </source>
</evidence>